<evidence type="ECO:0000256" key="5">
    <source>
        <dbReference type="ARBA" id="ARBA00023004"/>
    </source>
</evidence>
<evidence type="ECO:0000256" key="3">
    <source>
        <dbReference type="ARBA" id="ARBA00022723"/>
    </source>
</evidence>
<dbReference type="GO" id="GO:0051538">
    <property type="term" value="F:3 iron, 4 sulfur cluster binding"/>
    <property type="evidence" value="ECO:0007669"/>
    <property type="project" value="UniProtKB-KW"/>
</dbReference>
<dbReference type="KEGG" id="cwo:Cwoe_4427"/>
<dbReference type="GO" id="GO:0009055">
    <property type="term" value="F:electron transfer activity"/>
    <property type="evidence" value="ECO:0007669"/>
    <property type="project" value="UniProtKB-UniRule"/>
</dbReference>
<dbReference type="Proteomes" id="UP000008229">
    <property type="component" value="Chromosome"/>
</dbReference>
<keyword evidence="2 8" id="KW-0813">Transport</keyword>
<dbReference type="InterPro" id="IPR001080">
    <property type="entry name" value="3Fe4S_ferredoxin"/>
</dbReference>
<dbReference type="InterPro" id="IPR051269">
    <property type="entry name" value="Fe-S_cluster_ET"/>
</dbReference>
<dbReference type="AlphaFoldDB" id="D3F7U7"/>
<evidence type="ECO:0000259" key="9">
    <source>
        <dbReference type="PROSITE" id="PS51379"/>
    </source>
</evidence>
<evidence type="ECO:0000313" key="10">
    <source>
        <dbReference type="EMBL" id="ADB52841.1"/>
    </source>
</evidence>
<gene>
    <name evidence="10" type="ordered locus">Cwoe_4427</name>
</gene>
<keyword evidence="6 8" id="KW-0411">Iron-sulfur</keyword>
<dbReference type="EMBL" id="CP001854">
    <property type="protein sequence ID" value="ADB52841.1"/>
    <property type="molecule type" value="Genomic_DNA"/>
</dbReference>
<evidence type="ECO:0000256" key="1">
    <source>
        <dbReference type="ARBA" id="ARBA00001927"/>
    </source>
</evidence>
<dbReference type="InterPro" id="IPR017896">
    <property type="entry name" value="4Fe4S_Fe-S-bd"/>
</dbReference>
<dbReference type="PROSITE" id="PS51379">
    <property type="entry name" value="4FE4S_FER_2"/>
    <property type="match status" value="1"/>
</dbReference>
<evidence type="ECO:0000256" key="6">
    <source>
        <dbReference type="ARBA" id="ARBA00023014"/>
    </source>
</evidence>
<reference evidence="10 11" key="1">
    <citation type="journal article" date="2010" name="Stand. Genomic Sci.">
        <title>Complete genome sequence of Conexibacter woesei type strain (ID131577).</title>
        <authorList>
            <person name="Pukall R."/>
            <person name="Lapidus A."/>
            <person name="Glavina Del Rio T."/>
            <person name="Copeland A."/>
            <person name="Tice H."/>
            <person name="Cheng J.-F."/>
            <person name="Lucas S."/>
            <person name="Chen F."/>
            <person name="Nolan M."/>
            <person name="Bruce D."/>
            <person name="Goodwin L."/>
            <person name="Pitluck S."/>
            <person name="Mavromatis K."/>
            <person name="Ivanova N."/>
            <person name="Ovchinnikova G."/>
            <person name="Pati A."/>
            <person name="Chen A."/>
            <person name="Palaniappan K."/>
            <person name="Land M."/>
            <person name="Hauser L."/>
            <person name="Chang Y.-J."/>
            <person name="Jeffries C.D."/>
            <person name="Chain P."/>
            <person name="Meincke L."/>
            <person name="Sims D."/>
            <person name="Brettin T."/>
            <person name="Detter J.C."/>
            <person name="Rohde M."/>
            <person name="Goeker M."/>
            <person name="Bristow J."/>
            <person name="Eisen J.A."/>
            <person name="Markowitz V."/>
            <person name="Kyrpides N.C."/>
            <person name="Klenk H.-P."/>
            <person name="Hugenholtz P."/>
        </authorList>
    </citation>
    <scope>NUCLEOTIDE SEQUENCE [LARGE SCALE GENOMIC DNA]</scope>
    <source>
        <strain evidence="11">DSM 14684 / CIP 108061 / JCM 11494 / NBRC 100937 / ID131577</strain>
    </source>
</reference>
<dbReference type="HOGENOM" id="CLU_139698_6_0_11"/>
<evidence type="ECO:0000256" key="8">
    <source>
        <dbReference type="RuleBase" id="RU368020"/>
    </source>
</evidence>
<dbReference type="RefSeq" id="WP_012935892.1">
    <property type="nucleotide sequence ID" value="NC_013739.1"/>
</dbReference>
<name>D3F7U7_CONWI</name>
<proteinExistence type="predicted"/>
<evidence type="ECO:0000256" key="2">
    <source>
        <dbReference type="ARBA" id="ARBA00022448"/>
    </source>
</evidence>
<keyword evidence="11" id="KW-1185">Reference proteome</keyword>
<dbReference type="Gene3D" id="3.30.70.20">
    <property type="match status" value="1"/>
</dbReference>
<keyword evidence="3 8" id="KW-0479">Metal-binding</keyword>
<comment type="cofactor">
    <cofactor evidence="1">
        <name>[3Fe-4S] cluster</name>
        <dbReference type="ChEBI" id="CHEBI:21137"/>
    </cofactor>
</comment>
<protein>
    <recommendedName>
        <fullName evidence="8">Ferredoxin</fullName>
    </recommendedName>
</protein>
<dbReference type="PRINTS" id="PR00352">
    <property type="entry name" value="3FE4SFRDOXIN"/>
</dbReference>
<accession>D3F7U7</accession>
<dbReference type="OrthoDB" id="9803319at2"/>
<dbReference type="PANTHER" id="PTHR36923">
    <property type="entry name" value="FERREDOXIN"/>
    <property type="match status" value="1"/>
</dbReference>
<dbReference type="STRING" id="469383.Cwoe_4427"/>
<dbReference type="SUPFAM" id="SSF54862">
    <property type="entry name" value="4Fe-4S ferredoxins"/>
    <property type="match status" value="1"/>
</dbReference>
<feature type="domain" description="4Fe-4S ferredoxin-type" evidence="9">
    <location>
        <begin position="1"/>
        <end position="29"/>
    </location>
</feature>
<dbReference type="Pfam" id="PF13370">
    <property type="entry name" value="Fer4_13"/>
    <property type="match status" value="1"/>
</dbReference>
<evidence type="ECO:0000256" key="4">
    <source>
        <dbReference type="ARBA" id="ARBA00022982"/>
    </source>
</evidence>
<organism evidence="10 11">
    <name type="scientific">Conexibacter woesei (strain DSM 14684 / CCUG 47730 / CIP 108061 / JCM 11494 / NBRC 100937 / ID131577)</name>
    <dbReference type="NCBI Taxonomy" id="469383"/>
    <lineage>
        <taxon>Bacteria</taxon>
        <taxon>Bacillati</taxon>
        <taxon>Actinomycetota</taxon>
        <taxon>Thermoleophilia</taxon>
        <taxon>Solirubrobacterales</taxon>
        <taxon>Conexibacteraceae</taxon>
        <taxon>Conexibacter</taxon>
    </lineage>
</organism>
<reference evidence="11" key="2">
    <citation type="submission" date="2010-01" db="EMBL/GenBank/DDBJ databases">
        <title>The complete genome of Conexibacter woesei DSM 14684.</title>
        <authorList>
            <consortium name="US DOE Joint Genome Institute (JGI-PGF)"/>
            <person name="Lucas S."/>
            <person name="Copeland A."/>
            <person name="Lapidus A."/>
            <person name="Glavina del Rio T."/>
            <person name="Dalin E."/>
            <person name="Tice H."/>
            <person name="Bruce D."/>
            <person name="Goodwin L."/>
            <person name="Pitluck S."/>
            <person name="Kyrpides N."/>
            <person name="Mavromatis K."/>
            <person name="Ivanova N."/>
            <person name="Mikhailova N."/>
            <person name="Chertkov O."/>
            <person name="Brettin T."/>
            <person name="Detter J.C."/>
            <person name="Han C."/>
            <person name="Larimer F."/>
            <person name="Land M."/>
            <person name="Hauser L."/>
            <person name="Markowitz V."/>
            <person name="Cheng J.-F."/>
            <person name="Hugenholtz P."/>
            <person name="Woyke T."/>
            <person name="Wu D."/>
            <person name="Pukall R."/>
            <person name="Steenblock K."/>
            <person name="Schneider S."/>
            <person name="Klenk H.-P."/>
            <person name="Eisen J.A."/>
        </authorList>
    </citation>
    <scope>NUCLEOTIDE SEQUENCE [LARGE SCALE GENOMIC DNA]</scope>
    <source>
        <strain evidence="11">DSM 14684 / CIP 108061 / JCM 11494 / NBRC 100937 / ID131577</strain>
    </source>
</reference>
<keyword evidence="7" id="KW-0003">3Fe-4S</keyword>
<evidence type="ECO:0000313" key="11">
    <source>
        <dbReference type="Proteomes" id="UP000008229"/>
    </source>
</evidence>
<keyword evidence="4 8" id="KW-0249">Electron transport</keyword>
<keyword evidence="5 8" id="KW-0408">Iron</keyword>
<dbReference type="GO" id="GO:0005506">
    <property type="term" value="F:iron ion binding"/>
    <property type="evidence" value="ECO:0007669"/>
    <property type="project" value="UniProtKB-UniRule"/>
</dbReference>
<evidence type="ECO:0000256" key="7">
    <source>
        <dbReference type="ARBA" id="ARBA00023291"/>
    </source>
</evidence>
<dbReference type="eggNOG" id="COG1141">
    <property type="taxonomic scope" value="Bacteria"/>
</dbReference>
<dbReference type="PANTHER" id="PTHR36923:SF3">
    <property type="entry name" value="FERREDOXIN"/>
    <property type="match status" value="1"/>
</dbReference>
<sequence>MRVIVDLELCIGAGVCVLTAPEVFDQSPDDGRVRLLAETVREEDAAIAREAADRCPSAALSIREGREQ</sequence>
<comment type="function">
    <text evidence="8">Ferredoxins are iron-sulfur proteins that transfer electrons in a wide variety of metabolic reactions.</text>
</comment>